<dbReference type="GO" id="GO:0016433">
    <property type="term" value="F:rRNA (adenine) methyltransferase activity"/>
    <property type="evidence" value="ECO:0007669"/>
    <property type="project" value="TreeGrafter"/>
</dbReference>
<keyword evidence="1" id="KW-0489">Methyltransferase</keyword>
<dbReference type="SUPFAM" id="SSF53335">
    <property type="entry name" value="S-adenosyl-L-methionine-dependent methyltransferases"/>
    <property type="match status" value="1"/>
</dbReference>
<keyword evidence="2" id="KW-0808">Transferase</keyword>
<dbReference type="EMBL" id="HBHI01011074">
    <property type="protein sequence ID" value="CAD9666370.1"/>
    <property type="molecule type" value="Transcribed_RNA"/>
</dbReference>
<accession>A0A7S2RBG4</accession>
<name>A0A7S2RBG4_9STRA</name>
<evidence type="ECO:0000256" key="1">
    <source>
        <dbReference type="ARBA" id="ARBA00022603"/>
    </source>
</evidence>
<dbReference type="Gene3D" id="3.40.50.150">
    <property type="entry name" value="Vaccinia Virus protein VP39"/>
    <property type="match status" value="1"/>
</dbReference>
<evidence type="ECO:0000256" key="4">
    <source>
        <dbReference type="SAM" id="MobiDB-lite"/>
    </source>
</evidence>
<feature type="compositionally biased region" description="Low complexity" evidence="4">
    <location>
        <begin position="62"/>
        <end position="80"/>
    </location>
</feature>
<dbReference type="PANTHER" id="PTHR21008:SF1">
    <property type="entry name" value="25S RRNA (ADENINE(2142)-N(1))-METHYLTRANSFERASE"/>
    <property type="match status" value="1"/>
</dbReference>
<dbReference type="InterPro" id="IPR021867">
    <property type="entry name" value="Bmt2/SAMTOR"/>
</dbReference>
<evidence type="ECO:0000313" key="5">
    <source>
        <dbReference type="EMBL" id="CAD9666370.1"/>
    </source>
</evidence>
<dbReference type="GO" id="GO:0005730">
    <property type="term" value="C:nucleolus"/>
    <property type="evidence" value="ECO:0007669"/>
    <property type="project" value="TreeGrafter"/>
</dbReference>
<proteinExistence type="predicted"/>
<dbReference type="Pfam" id="PF11968">
    <property type="entry name" value="Bmt2"/>
    <property type="match status" value="1"/>
</dbReference>
<organism evidence="5">
    <name type="scientific">Eucampia antarctica</name>
    <dbReference type="NCBI Taxonomy" id="49252"/>
    <lineage>
        <taxon>Eukaryota</taxon>
        <taxon>Sar</taxon>
        <taxon>Stramenopiles</taxon>
        <taxon>Ochrophyta</taxon>
        <taxon>Bacillariophyta</taxon>
        <taxon>Mediophyceae</taxon>
        <taxon>Biddulphiophycidae</taxon>
        <taxon>Hemiaulales</taxon>
        <taxon>Hemiaulaceae</taxon>
        <taxon>Eucampia</taxon>
    </lineage>
</organism>
<protein>
    <submittedName>
        <fullName evidence="5">Uncharacterized protein</fullName>
    </submittedName>
</protein>
<dbReference type="AlphaFoldDB" id="A0A7S2RBG4"/>
<evidence type="ECO:0000256" key="3">
    <source>
        <dbReference type="ARBA" id="ARBA00022691"/>
    </source>
</evidence>
<reference evidence="5" key="1">
    <citation type="submission" date="2021-01" db="EMBL/GenBank/DDBJ databases">
        <authorList>
            <person name="Corre E."/>
            <person name="Pelletier E."/>
            <person name="Niang G."/>
            <person name="Scheremetjew M."/>
            <person name="Finn R."/>
            <person name="Kale V."/>
            <person name="Holt S."/>
            <person name="Cochrane G."/>
            <person name="Meng A."/>
            <person name="Brown T."/>
            <person name="Cohen L."/>
        </authorList>
    </citation>
    <scope>NUCLEOTIDE SEQUENCE</scope>
    <source>
        <strain evidence="5">CCMP1452</strain>
    </source>
</reference>
<sequence length="260" mass="29457">METKQEEEDADSDADAVIRVVSTKKKQKIKTRNINLLEVGAINTELIVAAAKTQQFMQQTKSSSSTSMESSSPPSSSPSSCRQVMVERSLYQLDVRAIDLRSSHEQIEEADFLQIPVPRLNSLRYDVIVCSMVLNCVTTPQDRGKMLALLFHQLRPGGYCFLTIPRLCLSQSKYITKKIFNEMLVGSLGFEIFKTKESPKVSFWVLKRPDALPIEKEENVNKVADKFQKISIIHRGKKFKNMFSVILKETEVSGKAFERS</sequence>
<feature type="region of interest" description="Disordered" evidence="4">
    <location>
        <begin position="58"/>
        <end position="81"/>
    </location>
</feature>
<evidence type="ECO:0000256" key="2">
    <source>
        <dbReference type="ARBA" id="ARBA00022679"/>
    </source>
</evidence>
<dbReference type="PANTHER" id="PTHR21008">
    <property type="entry name" value="S-ADENOSYLMETHIONINE SENSOR UPSTREAM OF MTORC1-RELATED"/>
    <property type="match status" value="1"/>
</dbReference>
<dbReference type="InterPro" id="IPR029063">
    <property type="entry name" value="SAM-dependent_MTases_sf"/>
</dbReference>
<gene>
    <name evidence="5" type="ORF">EANT1437_LOCUS5678</name>
</gene>
<keyword evidence="3" id="KW-0949">S-adenosyl-L-methionine</keyword>